<sequence length="74" mass="8443">MYGMKCAIIEEPFSHKKDGIVLFIRSREFQDNCVCLVTNKAHGAKQDIEVSILFLNFSLLTCIIMKDHSSYSTL</sequence>
<protein>
    <submittedName>
        <fullName evidence="1">Uncharacterized protein</fullName>
    </submittedName>
</protein>
<proteinExistence type="predicted"/>
<accession>A0A061FVY8</accession>
<dbReference type="EMBL" id="CM001881">
    <property type="protein sequence ID" value="EOY21655.1"/>
    <property type="molecule type" value="Genomic_DNA"/>
</dbReference>
<evidence type="ECO:0000313" key="1">
    <source>
        <dbReference type="EMBL" id="EOY21655.1"/>
    </source>
</evidence>
<gene>
    <name evidence="1" type="ORF">TCM_013668</name>
</gene>
<keyword evidence="2" id="KW-1185">Reference proteome</keyword>
<organism evidence="1 2">
    <name type="scientific">Theobroma cacao</name>
    <name type="common">Cacao</name>
    <name type="synonym">Cocoa</name>
    <dbReference type="NCBI Taxonomy" id="3641"/>
    <lineage>
        <taxon>Eukaryota</taxon>
        <taxon>Viridiplantae</taxon>
        <taxon>Streptophyta</taxon>
        <taxon>Embryophyta</taxon>
        <taxon>Tracheophyta</taxon>
        <taxon>Spermatophyta</taxon>
        <taxon>Magnoliopsida</taxon>
        <taxon>eudicotyledons</taxon>
        <taxon>Gunneridae</taxon>
        <taxon>Pentapetalae</taxon>
        <taxon>rosids</taxon>
        <taxon>malvids</taxon>
        <taxon>Malvales</taxon>
        <taxon>Malvaceae</taxon>
        <taxon>Byttnerioideae</taxon>
        <taxon>Theobroma</taxon>
    </lineage>
</organism>
<dbReference type="Gramene" id="EOY21655">
    <property type="protein sequence ID" value="EOY21655"/>
    <property type="gene ID" value="TCM_013668"/>
</dbReference>
<reference evidence="1 2" key="1">
    <citation type="journal article" date="2013" name="Genome Biol.">
        <title>The genome sequence of the most widely cultivated cacao type and its use to identify candidate genes regulating pod color.</title>
        <authorList>
            <person name="Motamayor J.C."/>
            <person name="Mockaitis K."/>
            <person name="Schmutz J."/>
            <person name="Haiminen N."/>
            <person name="Iii D.L."/>
            <person name="Cornejo O."/>
            <person name="Findley S.D."/>
            <person name="Zheng P."/>
            <person name="Utro F."/>
            <person name="Royaert S."/>
            <person name="Saski C."/>
            <person name="Jenkins J."/>
            <person name="Podicheti R."/>
            <person name="Zhao M."/>
            <person name="Scheffler B.E."/>
            <person name="Stack J.C."/>
            <person name="Feltus F.A."/>
            <person name="Mustiga G.M."/>
            <person name="Amores F."/>
            <person name="Phillips W."/>
            <person name="Marelli J.P."/>
            <person name="May G.D."/>
            <person name="Shapiro H."/>
            <person name="Ma J."/>
            <person name="Bustamante C.D."/>
            <person name="Schnell R.J."/>
            <person name="Main D."/>
            <person name="Gilbert D."/>
            <person name="Parida L."/>
            <person name="Kuhn D.N."/>
        </authorList>
    </citation>
    <scope>NUCLEOTIDE SEQUENCE [LARGE SCALE GENOMIC DNA]</scope>
    <source>
        <strain evidence="2">cv. Matina 1-6</strain>
    </source>
</reference>
<dbReference type="Proteomes" id="UP000026915">
    <property type="component" value="Chromosome 3"/>
</dbReference>
<evidence type="ECO:0000313" key="2">
    <source>
        <dbReference type="Proteomes" id="UP000026915"/>
    </source>
</evidence>
<dbReference type="HOGENOM" id="CLU_2692759_0_0_1"/>
<dbReference type="InParanoid" id="A0A061FVY8"/>
<dbReference type="AlphaFoldDB" id="A0A061FVY8"/>
<name>A0A061FVY8_THECC</name>